<name>A0ABM3HG68_9MYRT</name>
<feature type="region of interest" description="Disordered" evidence="1">
    <location>
        <begin position="165"/>
        <end position="197"/>
    </location>
</feature>
<dbReference type="GeneID" id="115743703"/>
<dbReference type="RefSeq" id="XP_048135560.1">
    <property type="nucleotide sequence ID" value="XM_048279603.1"/>
</dbReference>
<evidence type="ECO:0000313" key="3">
    <source>
        <dbReference type="RefSeq" id="XP_048135560.1"/>
    </source>
</evidence>
<sequence length="320" mass="35926">MANRCQVRHGQNKLLKSITSVLIMLFRHLISLLTYTHVGIQEAQPHHGATRRHLNFDVEIPCHSYIPGSHDSYASHNHAGYSWGVPPPSLSNLGHSLLSNGGPQESSSWQQIINASNMPLQYPCDQEKLIQMPEYWKSSFVFSSPTGEVSDLVVYGQNGDGAIYNQKSLSGENGSTSQDQERIAEPNSVTPRRGSKRKAEAIKNGSCKRCNCRRSKCLKLSPVVFPGRKIEDALPCWKDNVETFMLADTVNALRQEYTVSTLVRAKIATTAMTLRTRFLKHGSRLNPAILLHSLERLFRMATTLFWIKRKAVGARRPHHL</sequence>
<protein>
    <submittedName>
        <fullName evidence="3">Uncharacterized protein LOC115743703</fullName>
    </submittedName>
</protein>
<dbReference type="Proteomes" id="UP000827889">
    <property type="component" value="Chromosome 5"/>
</dbReference>
<evidence type="ECO:0000256" key="1">
    <source>
        <dbReference type="SAM" id="MobiDB-lite"/>
    </source>
</evidence>
<reference evidence="3" key="1">
    <citation type="submission" date="2025-08" db="UniProtKB">
        <authorList>
            <consortium name="RefSeq"/>
        </authorList>
    </citation>
    <scope>IDENTIFICATION</scope>
    <source>
        <tissue evidence="3">Leaf</tissue>
    </source>
</reference>
<gene>
    <name evidence="3" type="primary">LOC115743703</name>
</gene>
<evidence type="ECO:0000313" key="2">
    <source>
        <dbReference type="Proteomes" id="UP000827889"/>
    </source>
</evidence>
<organism evidence="2 3">
    <name type="scientific">Rhodamnia argentea</name>
    <dbReference type="NCBI Taxonomy" id="178133"/>
    <lineage>
        <taxon>Eukaryota</taxon>
        <taxon>Viridiplantae</taxon>
        <taxon>Streptophyta</taxon>
        <taxon>Embryophyta</taxon>
        <taxon>Tracheophyta</taxon>
        <taxon>Spermatophyta</taxon>
        <taxon>Magnoliopsida</taxon>
        <taxon>eudicotyledons</taxon>
        <taxon>Gunneridae</taxon>
        <taxon>Pentapetalae</taxon>
        <taxon>rosids</taxon>
        <taxon>malvids</taxon>
        <taxon>Myrtales</taxon>
        <taxon>Myrtaceae</taxon>
        <taxon>Myrtoideae</taxon>
        <taxon>Myrteae</taxon>
        <taxon>Australasian group</taxon>
        <taxon>Rhodamnia</taxon>
    </lineage>
</organism>
<keyword evidence="2" id="KW-1185">Reference proteome</keyword>
<proteinExistence type="predicted"/>
<accession>A0ABM3HG68</accession>
<feature type="compositionally biased region" description="Polar residues" evidence="1">
    <location>
        <begin position="165"/>
        <end position="178"/>
    </location>
</feature>